<feature type="transmembrane region" description="Helical" evidence="1">
    <location>
        <begin position="72"/>
        <end position="94"/>
    </location>
</feature>
<dbReference type="EMBL" id="MNCJ02000329">
    <property type="protein sequence ID" value="KAF5770204.1"/>
    <property type="molecule type" value="Genomic_DNA"/>
</dbReference>
<feature type="transmembrane region" description="Helical" evidence="1">
    <location>
        <begin position="43"/>
        <end position="60"/>
    </location>
</feature>
<reference evidence="2" key="2">
    <citation type="submission" date="2020-06" db="EMBL/GenBank/DDBJ databases">
        <title>Helianthus annuus Genome sequencing and assembly Release 2.</title>
        <authorList>
            <person name="Gouzy J."/>
            <person name="Langlade N."/>
            <person name="Munos S."/>
        </authorList>
    </citation>
    <scope>NUCLEOTIDE SEQUENCE</scope>
    <source>
        <tissue evidence="2">Leaves</tissue>
    </source>
</reference>
<comment type="caution">
    <text evidence="2">The sequence shown here is derived from an EMBL/GenBank/DDBJ whole genome shotgun (WGS) entry which is preliminary data.</text>
</comment>
<accession>A0A9K3EBP8</accession>
<keyword evidence="3" id="KW-1185">Reference proteome</keyword>
<organism evidence="2 3">
    <name type="scientific">Helianthus annuus</name>
    <name type="common">Common sunflower</name>
    <dbReference type="NCBI Taxonomy" id="4232"/>
    <lineage>
        <taxon>Eukaryota</taxon>
        <taxon>Viridiplantae</taxon>
        <taxon>Streptophyta</taxon>
        <taxon>Embryophyta</taxon>
        <taxon>Tracheophyta</taxon>
        <taxon>Spermatophyta</taxon>
        <taxon>Magnoliopsida</taxon>
        <taxon>eudicotyledons</taxon>
        <taxon>Gunneridae</taxon>
        <taxon>Pentapetalae</taxon>
        <taxon>asterids</taxon>
        <taxon>campanulids</taxon>
        <taxon>Asterales</taxon>
        <taxon>Asteraceae</taxon>
        <taxon>Asteroideae</taxon>
        <taxon>Heliantheae alliance</taxon>
        <taxon>Heliantheae</taxon>
        <taxon>Helianthus</taxon>
    </lineage>
</organism>
<sequence>MRNVFVSHLSAKIDPTPLRFFELQIFYIYFIHFTRLVGDMGTSAIALSLLFSCVLGLLSSMTSSTMVKRQFVWLYAAIQFSFVVIFAHVFYDLIHINPVLSILLATFAGCGVVMCASSVLVEVLRLRRRWLARSNNQTDSEPILH</sequence>
<dbReference type="PANTHER" id="PTHR46158:SF1">
    <property type="entry name" value="RING_U-BOX SUPERFAMILY PROTEIN"/>
    <property type="match status" value="1"/>
</dbReference>
<evidence type="ECO:0000313" key="3">
    <source>
        <dbReference type="Proteomes" id="UP000215914"/>
    </source>
</evidence>
<keyword evidence="1" id="KW-0812">Transmembrane</keyword>
<protein>
    <submittedName>
        <fullName evidence="2">E3 ubiquitin-protein ligase MARCH</fullName>
    </submittedName>
</protein>
<feature type="transmembrane region" description="Helical" evidence="1">
    <location>
        <begin position="100"/>
        <end position="124"/>
    </location>
</feature>
<name>A0A9K3EBP8_HELAN</name>
<dbReference type="PANTHER" id="PTHR46158">
    <property type="entry name" value="OS02G0165000 PROTEIN"/>
    <property type="match status" value="1"/>
</dbReference>
<reference evidence="2" key="1">
    <citation type="journal article" date="2017" name="Nature">
        <title>The sunflower genome provides insights into oil metabolism, flowering and Asterid evolution.</title>
        <authorList>
            <person name="Badouin H."/>
            <person name="Gouzy J."/>
            <person name="Grassa C.J."/>
            <person name="Murat F."/>
            <person name="Staton S.E."/>
            <person name="Cottret L."/>
            <person name="Lelandais-Briere C."/>
            <person name="Owens G.L."/>
            <person name="Carrere S."/>
            <person name="Mayjonade B."/>
            <person name="Legrand L."/>
            <person name="Gill N."/>
            <person name="Kane N.C."/>
            <person name="Bowers J.E."/>
            <person name="Hubner S."/>
            <person name="Bellec A."/>
            <person name="Berard A."/>
            <person name="Berges H."/>
            <person name="Blanchet N."/>
            <person name="Boniface M.C."/>
            <person name="Brunel D."/>
            <person name="Catrice O."/>
            <person name="Chaidir N."/>
            <person name="Claudel C."/>
            <person name="Donnadieu C."/>
            <person name="Faraut T."/>
            <person name="Fievet G."/>
            <person name="Helmstetter N."/>
            <person name="King M."/>
            <person name="Knapp S.J."/>
            <person name="Lai Z."/>
            <person name="Le Paslier M.C."/>
            <person name="Lippi Y."/>
            <person name="Lorenzon L."/>
            <person name="Mandel J.R."/>
            <person name="Marage G."/>
            <person name="Marchand G."/>
            <person name="Marquand E."/>
            <person name="Bret-Mestries E."/>
            <person name="Morien E."/>
            <person name="Nambeesan S."/>
            <person name="Nguyen T."/>
            <person name="Pegot-Espagnet P."/>
            <person name="Pouilly N."/>
            <person name="Raftis F."/>
            <person name="Sallet E."/>
            <person name="Schiex T."/>
            <person name="Thomas J."/>
            <person name="Vandecasteele C."/>
            <person name="Vares D."/>
            <person name="Vear F."/>
            <person name="Vautrin S."/>
            <person name="Crespi M."/>
            <person name="Mangin B."/>
            <person name="Burke J.M."/>
            <person name="Salse J."/>
            <person name="Munos S."/>
            <person name="Vincourt P."/>
            <person name="Rieseberg L.H."/>
            <person name="Langlade N.B."/>
        </authorList>
    </citation>
    <scope>NUCLEOTIDE SEQUENCE</scope>
    <source>
        <tissue evidence="2">Leaves</tissue>
    </source>
</reference>
<keyword evidence="1" id="KW-0472">Membrane</keyword>
<keyword evidence="1" id="KW-1133">Transmembrane helix</keyword>
<dbReference type="AlphaFoldDB" id="A0A9K3EBP8"/>
<evidence type="ECO:0000313" key="2">
    <source>
        <dbReference type="EMBL" id="KAF5770204.1"/>
    </source>
</evidence>
<evidence type="ECO:0000256" key="1">
    <source>
        <dbReference type="SAM" id="Phobius"/>
    </source>
</evidence>
<proteinExistence type="predicted"/>
<dbReference type="Proteomes" id="UP000215914">
    <property type="component" value="Unassembled WGS sequence"/>
</dbReference>
<gene>
    <name evidence="2" type="ORF">HanXRQr2_Chr14g0656871</name>
</gene>
<dbReference type="Gramene" id="mRNA:HanXRQr2_Chr14g0656871">
    <property type="protein sequence ID" value="mRNA:HanXRQr2_Chr14g0656871"/>
    <property type="gene ID" value="HanXRQr2_Chr14g0656871"/>
</dbReference>